<feature type="region of interest" description="Disordered" evidence="1">
    <location>
        <begin position="77"/>
        <end position="101"/>
    </location>
</feature>
<accession>A0A401U0Y5</accession>
<keyword evidence="3" id="KW-1185">Reference proteome</keyword>
<proteinExistence type="predicted"/>
<feature type="region of interest" description="Disordered" evidence="1">
    <location>
        <begin position="1"/>
        <end position="21"/>
    </location>
</feature>
<dbReference type="AlphaFoldDB" id="A0A401U0Y5"/>
<evidence type="ECO:0000256" key="1">
    <source>
        <dbReference type="SAM" id="MobiDB-lite"/>
    </source>
</evidence>
<dbReference type="EMBL" id="BEZZ01246990">
    <property type="protein sequence ID" value="GCC48557.1"/>
    <property type="molecule type" value="Genomic_DNA"/>
</dbReference>
<feature type="compositionally biased region" description="Basic and acidic residues" evidence="1">
    <location>
        <begin position="89"/>
        <end position="100"/>
    </location>
</feature>
<dbReference type="Proteomes" id="UP000287033">
    <property type="component" value="Unassembled WGS sequence"/>
</dbReference>
<name>A0A401U0Y5_CHIPU</name>
<sequence>MALGAPRSRRRSCGAVSPRRLSRGRDQICGIRRLNPPRVARRHAIGRAEDTIERRDAVEATRERDLVDAALLRGIEQPPRFIQPRRRQGPRERQAGRLEQRMQLPQRDAEFGGDRGRRQRGAMQIAQQDFARGMEMARMQRGTDFILARPQAPAREQR</sequence>
<organism evidence="2 3">
    <name type="scientific">Chiloscyllium punctatum</name>
    <name type="common">Brownbanded bambooshark</name>
    <name type="synonym">Hemiscyllium punctatum</name>
    <dbReference type="NCBI Taxonomy" id="137246"/>
    <lineage>
        <taxon>Eukaryota</taxon>
        <taxon>Metazoa</taxon>
        <taxon>Chordata</taxon>
        <taxon>Craniata</taxon>
        <taxon>Vertebrata</taxon>
        <taxon>Chondrichthyes</taxon>
        <taxon>Elasmobranchii</taxon>
        <taxon>Galeomorphii</taxon>
        <taxon>Galeoidea</taxon>
        <taxon>Orectolobiformes</taxon>
        <taxon>Hemiscylliidae</taxon>
        <taxon>Chiloscyllium</taxon>
    </lineage>
</organism>
<evidence type="ECO:0000313" key="3">
    <source>
        <dbReference type="Proteomes" id="UP000287033"/>
    </source>
</evidence>
<comment type="caution">
    <text evidence="2">The sequence shown here is derived from an EMBL/GenBank/DDBJ whole genome shotgun (WGS) entry which is preliminary data.</text>
</comment>
<reference evidence="2 3" key="1">
    <citation type="journal article" date="2018" name="Nat. Ecol. Evol.">
        <title>Shark genomes provide insights into elasmobranch evolution and the origin of vertebrates.</title>
        <authorList>
            <person name="Hara Y"/>
            <person name="Yamaguchi K"/>
            <person name="Onimaru K"/>
            <person name="Kadota M"/>
            <person name="Koyanagi M"/>
            <person name="Keeley SD"/>
            <person name="Tatsumi K"/>
            <person name="Tanaka K"/>
            <person name="Motone F"/>
            <person name="Kageyama Y"/>
            <person name="Nozu R"/>
            <person name="Adachi N"/>
            <person name="Nishimura O"/>
            <person name="Nakagawa R"/>
            <person name="Tanegashima C"/>
            <person name="Kiyatake I"/>
            <person name="Matsumoto R"/>
            <person name="Murakumo K"/>
            <person name="Nishida K"/>
            <person name="Terakita A"/>
            <person name="Kuratani S"/>
            <person name="Sato K"/>
            <person name="Hyodo S Kuraku.S."/>
        </authorList>
    </citation>
    <scope>NUCLEOTIDE SEQUENCE [LARGE SCALE GENOMIC DNA]</scope>
</reference>
<gene>
    <name evidence="2" type="ORF">chiPu_0032833</name>
</gene>
<protein>
    <submittedName>
        <fullName evidence="2">Uncharacterized protein</fullName>
    </submittedName>
</protein>
<evidence type="ECO:0000313" key="2">
    <source>
        <dbReference type="EMBL" id="GCC48557.1"/>
    </source>
</evidence>
<feature type="non-terminal residue" evidence="2">
    <location>
        <position position="158"/>
    </location>
</feature>